<sequence>MPGIPFERSESISFNLPASQNSKQDHEVLADVRYELQQTTDIPPSLVLIRRLEQIYTSNPSLPTEPRFTEIHRLVIYALLVSTLCLRANRSGERDNFDNTFDMFGGDISGLVKFVEKFLASATAARDLNSDQVQITRYMNRLLETNETLKASNSLPALDYDSTQDHAQQGNAGPSTGTSADADSQQTNNIREVNYGKGSRDDRITDSSINLRAGSGYASSLPQIRPTVDKISAYESSRNVHIIRTNITVSAGDFPVPSSASPSNPGPQGFQFSHQPWMSRTGYSSTFQQQQVPRGAGRSNSGGPTITTASRTFTHQASLNESPTSDDSSSSMHL</sequence>
<comment type="caution">
    <text evidence="2">The sequence shown here is derived from an EMBL/GenBank/DDBJ whole genome shotgun (WGS) entry which is preliminary data.</text>
</comment>
<accession>A0A409W7K6</accession>
<feature type="compositionally biased region" description="Polar residues" evidence="1">
    <location>
        <begin position="270"/>
        <end position="323"/>
    </location>
</feature>
<evidence type="ECO:0000313" key="2">
    <source>
        <dbReference type="EMBL" id="PPQ74455.1"/>
    </source>
</evidence>
<reference evidence="2 3" key="1">
    <citation type="journal article" date="2018" name="Evol. Lett.">
        <title>Horizontal gene cluster transfer increased hallucinogenic mushroom diversity.</title>
        <authorList>
            <person name="Reynolds H.T."/>
            <person name="Vijayakumar V."/>
            <person name="Gluck-Thaler E."/>
            <person name="Korotkin H.B."/>
            <person name="Matheny P.B."/>
            <person name="Slot J.C."/>
        </authorList>
    </citation>
    <scope>NUCLEOTIDE SEQUENCE [LARGE SCALE GENOMIC DNA]</scope>
    <source>
        <strain evidence="2 3">SRW20</strain>
    </source>
</reference>
<organism evidence="2 3">
    <name type="scientific">Gymnopilus dilepis</name>
    <dbReference type="NCBI Taxonomy" id="231916"/>
    <lineage>
        <taxon>Eukaryota</taxon>
        <taxon>Fungi</taxon>
        <taxon>Dikarya</taxon>
        <taxon>Basidiomycota</taxon>
        <taxon>Agaricomycotina</taxon>
        <taxon>Agaricomycetes</taxon>
        <taxon>Agaricomycetidae</taxon>
        <taxon>Agaricales</taxon>
        <taxon>Agaricineae</taxon>
        <taxon>Hymenogastraceae</taxon>
        <taxon>Gymnopilus</taxon>
    </lineage>
</organism>
<feature type="compositionally biased region" description="Polar residues" evidence="1">
    <location>
        <begin position="165"/>
        <end position="191"/>
    </location>
</feature>
<feature type="region of interest" description="Disordered" evidence="1">
    <location>
        <begin position="157"/>
        <end position="205"/>
    </location>
</feature>
<dbReference type="InParanoid" id="A0A409W7K6"/>
<name>A0A409W7K6_9AGAR</name>
<evidence type="ECO:0000256" key="1">
    <source>
        <dbReference type="SAM" id="MobiDB-lite"/>
    </source>
</evidence>
<feature type="region of interest" description="Disordered" evidence="1">
    <location>
        <begin position="254"/>
        <end position="334"/>
    </location>
</feature>
<dbReference type="AlphaFoldDB" id="A0A409W7K6"/>
<protein>
    <submittedName>
        <fullName evidence="2">Uncharacterized protein</fullName>
    </submittedName>
</protein>
<keyword evidence="3" id="KW-1185">Reference proteome</keyword>
<gene>
    <name evidence="2" type="ORF">CVT26_001114</name>
</gene>
<evidence type="ECO:0000313" key="3">
    <source>
        <dbReference type="Proteomes" id="UP000284706"/>
    </source>
</evidence>
<proteinExistence type="predicted"/>
<dbReference type="Proteomes" id="UP000284706">
    <property type="component" value="Unassembled WGS sequence"/>
</dbReference>
<feature type="compositionally biased region" description="Low complexity" evidence="1">
    <location>
        <begin position="325"/>
        <end position="334"/>
    </location>
</feature>
<dbReference type="EMBL" id="NHYE01005339">
    <property type="protein sequence ID" value="PPQ74455.1"/>
    <property type="molecule type" value="Genomic_DNA"/>
</dbReference>